<evidence type="ECO:0000313" key="3">
    <source>
        <dbReference type="Proteomes" id="UP001224418"/>
    </source>
</evidence>
<reference evidence="2 3" key="1">
    <citation type="submission" date="2023-07" db="EMBL/GenBank/DDBJ databases">
        <title>Genomic Encyclopedia of Type Strains, Phase IV (KMG-IV): sequencing the most valuable type-strain genomes for metagenomic binning, comparative biology and taxonomic classification.</title>
        <authorList>
            <person name="Goeker M."/>
        </authorList>
    </citation>
    <scope>NUCLEOTIDE SEQUENCE [LARGE SCALE GENOMIC DNA]</scope>
    <source>
        <strain evidence="2 3">DSM 1400</strain>
    </source>
</reference>
<dbReference type="Proteomes" id="UP001224418">
    <property type="component" value="Unassembled WGS sequence"/>
</dbReference>
<name>A0ABU0JQL3_HATLI</name>
<dbReference type="Gene3D" id="3.30.1330.230">
    <property type="match status" value="1"/>
</dbReference>
<comment type="caution">
    <text evidence="2">The sequence shown here is derived from an EMBL/GenBank/DDBJ whole genome shotgun (WGS) entry which is preliminary data.</text>
</comment>
<dbReference type="EMBL" id="JAUSWN010000001">
    <property type="protein sequence ID" value="MDQ0478463.1"/>
    <property type="molecule type" value="Genomic_DNA"/>
</dbReference>
<dbReference type="Gene3D" id="3.30.160.660">
    <property type="match status" value="1"/>
</dbReference>
<dbReference type="RefSeq" id="WP_307354757.1">
    <property type="nucleotide sequence ID" value="NZ_BAAACJ010000024.1"/>
</dbReference>
<dbReference type="PANTHER" id="PTHR37809">
    <property type="entry name" value="RIBOSOMAL PROTEIN S12 METHYLTHIOTRANSFERASE ACCESSORY FACTOR YCAO"/>
    <property type="match status" value="1"/>
</dbReference>
<organism evidence="2 3">
    <name type="scientific">Hathewaya limosa</name>
    <name type="common">Clostridium limosum</name>
    <dbReference type="NCBI Taxonomy" id="1536"/>
    <lineage>
        <taxon>Bacteria</taxon>
        <taxon>Bacillati</taxon>
        <taxon>Bacillota</taxon>
        <taxon>Clostridia</taxon>
        <taxon>Eubacteriales</taxon>
        <taxon>Clostridiaceae</taxon>
        <taxon>Hathewaya</taxon>
    </lineage>
</organism>
<dbReference type="PANTHER" id="PTHR37809:SF1">
    <property type="entry name" value="RIBOSOMAL PROTEIN S12 METHYLTHIOTRANSFERASE ACCESSORY FACTOR YCAO"/>
    <property type="match status" value="1"/>
</dbReference>
<protein>
    <submittedName>
        <fullName evidence="2">Thiazole/oxazole-forming peptide maturase SagD family component</fullName>
    </submittedName>
</protein>
<keyword evidence="3" id="KW-1185">Reference proteome</keyword>
<proteinExistence type="predicted"/>
<dbReference type="InterPro" id="IPR027624">
    <property type="entry name" value="TOMM_cyclo_SagD"/>
</dbReference>
<evidence type="ECO:0000313" key="2">
    <source>
        <dbReference type="EMBL" id="MDQ0478463.1"/>
    </source>
</evidence>
<dbReference type="Gene3D" id="3.30.40.250">
    <property type="match status" value="1"/>
</dbReference>
<evidence type="ECO:0000259" key="1">
    <source>
        <dbReference type="PROSITE" id="PS51664"/>
    </source>
</evidence>
<sequence length="452" mass="51944">MLKYSPSFNNVFQEFKNFSSSQSGIMNTSAAPLTNHLKDVSLKSITGNMPNYHKQVIDNSTTVQYHIIGYGSHYEEALIKYTGESIERYSSVVAGKLLEDKIIYATYEEISKKGKTLPLKYIDVFTEKQVNENNKLNMTMCNKKIDEKDVIGWIKCSSLFNPEEKIWVPAKMMFVGYNVNLEKGEKNHIPSFSTGTASHKSLKKALLNALIEYIQIDAFMLSWYTKRKCSLVQIDNPIINKVLEDVNLGNNSDYNIIPLYMTLEELPIHTLGVFLERKDKTMPYLLFGVQGDLDPVQAMTRGIMEAAAISYSSYFNTIYNTETLKAMSGENPRFLDLDSNVLFYSIPKKIEEKQNLIKDLIDDEIKLSSLEDLRKDNIDEDIKFILKHLKKVSEYAVFMDITPPETRDKGWYVMRVLVPELLEMCIPDFPFANHPRMKQYGGIKNEYPHPMP</sequence>
<accession>A0ABU0JQL3</accession>
<dbReference type="InterPro" id="IPR003776">
    <property type="entry name" value="YcaO-like_dom"/>
</dbReference>
<dbReference type="NCBIfam" id="TIGR03604">
    <property type="entry name" value="TOMM_cyclo_SagD"/>
    <property type="match status" value="1"/>
</dbReference>
<dbReference type="PROSITE" id="PS51664">
    <property type="entry name" value="YCAO"/>
    <property type="match status" value="1"/>
</dbReference>
<feature type="domain" description="YcaO" evidence="1">
    <location>
        <begin position="69"/>
        <end position="452"/>
    </location>
</feature>
<dbReference type="Pfam" id="PF02624">
    <property type="entry name" value="YcaO"/>
    <property type="match status" value="1"/>
</dbReference>
<gene>
    <name evidence="2" type="ORF">QOZ93_000164</name>
</gene>